<gene>
    <name evidence="2" type="ORF">HGP29_18575</name>
</gene>
<keyword evidence="3" id="KW-1185">Reference proteome</keyword>
<keyword evidence="1" id="KW-0812">Transmembrane</keyword>
<sequence length="367" mass="42065">MNRMVVKDKLLIPILSIIVFSVLFFIAVKTGLGIDYDSKIYIKGAEYIQSYGIISFLNEPSFAMWPPLEFVVISGIKSYSSLLLFQYLMVVISILYWNNFYSSFYEPDKLNQWVFALLLSTNVGLLLCAKFLWSESLFLFLVSTIIYYVFKYVKTQKVAYLFLIGLLSILLPLQRISGLFIILSIIAVTIFFLNNYRLILFESLGLFSFTGWFLITNAGLSRREGIELSFGLFSDVIFNYFDVVQKNFFPSILPYPVLGVLISCLVLIPLFVKAIGNIYIPTLFIWMTNTALIILSIFLKKAGNDQQEIMRFLTPIIPLLLILVLESISVLGVKWKIDRKLLILIPTLLSIYSFVRAIKNSILFSEL</sequence>
<dbReference type="Proteomes" id="UP000585050">
    <property type="component" value="Unassembled WGS sequence"/>
</dbReference>
<feature type="transmembrane region" description="Helical" evidence="1">
    <location>
        <begin position="10"/>
        <end position="28"/>
    </location>
</feature>
<feature type="transmembrane region" description="Helical" evidence="1">
    <location>
        <begin position="113"/>
        <end position="132"/>
    </location>
</feature>
<evidence type="ECO:0000256" key="1">
    <source>
        <dbReference type="SAM" id="Phobius"/>
    </source>
</evidence>
<dbReference type="EMBL" id="JABAIL010000005">
    <property type="protein sequence ID" value="NLR93216.1"/>
    <property type="molecule type" value="Genomic_DNA"/>
</dbReference>
<protein>
    <recommendedName>
        <fullName evidence="4">Glycosyltransferase RgtA/B/C/D-like domain-containing protein</fullName>
    </recommendedName>
</protein>
<name>A0A7X8SN02_9BACT</name>
<feature type="transmembrane region" description="Helical" evidence="1">
    <location>
        <begin position="160"/>
        <end position="193"/>
    </location>
</feature>
<keyword evidence="1" id="KW-0472">Membrane</keyword>
<feature type="transmembrane region" description="Helical" evidence="1">
    <location>
        <begin position="84"/>
        <end position="101"/>
    </location>
</feature>
<evidence type="ECO:0008006" key="4">
    <source>
        <dbReference type="Google" id="ProtNLM"/>
    </source>
</evidence>
<reference evidence="2 3" key="1">
    <citation type="submission" date="2020-04" db="EMBL/GenBank/DDBJ databases">
        <title>Flammeovirga sp. SR4, a novel species isolated from seawater.</title>
        <authorList>
            <person name="Wang X."/>
        </authorList>
    </citation>
    <scope>NUCLEOTIDE SEQUENCE [LARGE SCALE GENOMIC DNA]</scope>
    <source>
        <strain evidence="2 3">SR4</strain>
    </source>
</reference>
<dbReference type="AlphaFoldDB" id="A0A7X8SN02"/>
<comment type="caution">
    <text evidence="2">The sequence shown here is derived from an EMBL/GenBank/DDBJ whole genome shotgun (WGS) entry which is preliminary data.</text>
</comment>
<feature type="transmembrane region" description="Helical" evidence="1">
    <location>
        <begin position="341"/>
        <end position="358"/>
    </location>
</feature>
<organism evidence="2 3">
    <name type="scientific">Flammeovirga agarivorans</name>
    <dbReference type="NCBI Taxonomy" id="2726742"/>
    <lineage>
        <taxon>Bacteria</taxon>
        <taxon>Pseudomonadati</taxon>
        <taxon>Bacteroidota</taxon>
        <taxon>Cytophagia</taxon>
        <taxon>Cytophagales</taxon>
        <taxon>Flammeovirgaceae</taxon>
        <taxon>Flammeovirga</taxon>
    </lineage>
</organism>
<evidence type="ECO:0000313" key="3">
    <source>
        <dbReference type="Proteomes" id="UP000585050"/>
    </source>
</evidence>
<feature type="transmembrane region" description="Helical" evidence="1">
    <location>
        <begin position="138"/>
        <end position="153"/>
    </location>
</feature>
<proteinExistence type="predicted"/>
<feature type="transmembrane region" description="Helical" evidence="1">
    <location>
        <begin position="252"/>
        <end position="272"/>
    </location>
</feature>
<keyword evidence="1" id="KW-1133">Transmembrane helix</keyword>
<accession>A0A7X8SN02</accession>
<dbReference type="RefSeq" id="WP_168883919.1">
    <property type="nucleotide sequence ID" value="NZ_JABAIL010000005.1"/>
</dbReference>
<feature type="transmembrane region" description="Helical" evidence="1">
    <location>
        <begin position="312"/>
        <end position="335"/>
    </location>
</feature>
<feature type="transmembrane region" description="Helical" evidence="1">
    <location>
        <begin position="278"/>
        <end position="300"/>
    </location>
</feature>
<evidence type="ECO:0000313" key="2">
    <source>
        <dbReference type="EMBL" id="NLR93216.1"/>
    </source>
</evidence>
<feature type="transmembrane region" description="Helical" evidence="1">
    <location>
        <begin position="199"/>
        <end position="220"/>
    </location>
</feature>